<keyword evidence="2" id="KW-1185">Reference proteome</keyword>
<gene>
    <name evidence="1" type="ORF">ANCDUO_01610</name>
</gene>
<dbReference type="EMBL" id="KN726477">
    <property type="protein sequence ID" value="KIH68053.1"/>
    <property type="molecule type" value="Genomic_DNA"/>
</dbReference>
<reference evidence="1 2" key="1">
    <citation type="submission" date="2013-12" db="EMBL/GenBank/DDBJ databases">
        <title>Draft genome of the parsitic nematode Ancylostoma duodenale.</title>
        <authorList>
            <person name="Mitreva M."/>
        </authorList>
    </citation>
    <scope>NUCLEOTIDE SEQUENCE [LARGE SCALE GENOMIC DNA]</scope>
    <source>
        <strain evidence="1 2">Zhejiang</strain>
    </source>
</reference>
<dbReference type="Proteomes" id="UP000054047">
    <property type="component" value="Unassembled WGS sequence"/>
</dbReference>
<sequence length="63" mass="7112">MEEEVDINLNDPQVGEAAKKIQNVFRCAKQFRSTLVLSLQSYFLLLRDVQADREGPKNVCGEG</sequence>
<dbReference type="AlphaFoldDB" id="A0A0C2DDP8"/>
<protein>
    <submittedName>
        <fullName evidence="1">Uncharacterized protein</fullName>
    </submittedName>
</protein>
<organism evidence="1 2">
    <name type="scientific">Ancylostoma duodenale</name>
    <dbReference type="NCBI Taxonomy" id="51022"/>
    <lineage>
        <taxon>Eukaryota</taxon>
        <taxon>Metazoa</taxon>
        <taxon>Ecdysozoa</taxon>
        <taxon>Nematoda</taxon>
        <taxon>Chromadorea</taxon>
        <taxon>Rhabditida</taxon>
        <taxon>Rhabditina</taxon>
        <taxon>Rhabditomorpha</taxon>
        <taxon>Strongyloidea</taxon>
        <taxon>Ancylostomatidae</taxon>
        <taxon>Ancylostomatinae</taxon>
        <taxon>Ancylostoma</taxon>
    </lineage>
</organism>
<dbReference type="OrthoDB" id="5868527at2759"/>
<proteinExistence type="predicted"/>
<accession>A0A0C2DDP8</accession>
<evidence type="ECO:0000313" key="2">
    <source>
        <dbReference type="Proteomes" id="UP000054047"/>
    </source>
</evidence>
<evidence type="ECO:0000313" key="1">
    <source>
        <dbReference type="EMBL" id="KIH68053.1"/>
    </source>
</evidence>
<name>A0A0C2DDP8_9BILA</name>